<protein>
    <recommendedName>
        <fullName evidence="4">Nuclear pore assembly and biogenesis-domain-containing protein</fullName>
    </recommendedName>
</protein>
<dbReference type="EMBL" id="BAAFSV010000001">
    <property type="protein sequence ID" value="GAB1311314.1"/>
    <property type="molecule type" value="Genomic_DNA"/>
</dbReference>
<dbReference type="Pfam" id="PF12716">
    <property type="entry name" value="Apq12"/>
    <property type="match status" value="1"/>
</dbReference>
<feature type="transmembrane region" description="Helical" evidence="1">
    <location>
        <begin position="72"/>
        <end position="91"/>
    </location>
</feature>
<feature type="transmembrane region" description="Helical" evidence="1">
    <location>
        <begin position="103"/>
        <end position="121"/>
    </location>
</feature>
<gene>
    <name evidence="2" type="ORF">MFIFM68171_01524</name>
</gene>
<feature type="transmembrane region" description="Helical" evidence="1">
    <location>
        <begin position="133"/>
        <end position="151"/>
    </location>
</feature>
<proteinExistence type="predicted"/>
<accession>A0ABQ0G0M5</accession>
<dbReference type="InterPro" id="IPR024316">
    <property type="entry name" value="APQ12"/>
</dbReference>
<evidence type="ECO:0008006" key="4">
    <source>
        <dbReference type="Google" id="ProtNLM"/>
    </source>
</evidence>
<comment type="caution">
    <text evidence="2">The sequence shown here is derived from an EMBL/GenBank/DDBJ whole genome shotgun (WGS) entry which is preliminary data.</text>
</comment>
<dbReference type="RefSeq" id="XP_070913047.1">
    <property type="nucleotide sequence ID" value="XM_071056946.1"/>
</dbReference>
<reference evidence="2 3" key="1">
    <citation type="submission" date="2024-09" db="EMBL/GenBank/DDBJ databases">
        <title>Itraconazole resistance in Madurella fahalii resulting from another homologue of gene encoding cytochrome P450 14-alpha sterol demethylase (CYP51).</title>
        <authorList>
            <person name="Yoshioka I."/>
            <person name="Fahal A.H."/>
            <person name="Kaneko S."/>
            <person name="Yaguchi T."/>
        </authorList>
    </citation>
    <scope>NUCLEOTIDE SEQUENCE [LARGE SCALE GENOMIC DNA]</scope>
    <source>
        <strain evidence="2 3">IFM 68171</strain>
    </source>
</reference>
<keyword evidence="1" id="KW-1133">Transmembrane helix</keyword>
<dbReference type="GeneID" id="98172269"/>
<keyword evidence="1" id="KW-0812">Transmembrane</keyword>
<keyword evidence="3" id="KW-1185">Reference proteome</keyword>
<dbReference type="Proteomes" id="UP001628179">
    <property type="component" value="Unassembled WGS sequence"/>
</dbReference>
<organism evidence="2 3">
    <name type="scientific">Madurella fahalii</name>
    <dbReference type="NCBI Taxonomy" id="1157608"/>
    <lineage>
        <taxon>Eukaryota</taxon>
        <taxon>Fungi</taxon>
        <taxon>Dikarya</taxon>
        <taxon>Ascomycota</taxon>
        <taxon>Pezizomycotina</taxon>
        <taxon>Sordariomycetes</taxon>
        <taxon>Sordariomycetidae</taxon>
        <taxon>Sordariales</taxon>
        <taxon>Sordariales incertae sedis</taxon>
        <taxon>Madurella</taxon>
    </lineage>
</organism>
<sequence length="179" mass="19842">MDLPIHWTLDFLKDLLPPETLTHLHDLQARLLEPSSPIHRFSAALSSLASAMGPVLSTALDRLVALLSASPNAVAVAVLLVVVVVVLQVLSIVRRIMLFWTRLAMRLLFWSVVAVVASMVWQRGVAESVQDVIYWAGRAVGLFGGMVEVWLREYENAQRGAQQQQQPAGYGYRQGTRGR</sequence>
<evidence type="ECO:0000313" key="3">
    <source>
        <dbReference type="Proteomes" id="UP001628179"/>
    </source>
</evidence>
<keyword evidence="1" id="KW-0472">Membrane</keyword>
<evidence type="ECO:0000313" key="2">
    <source>
        <dbReference type="EMBL" id="GAB1311314.1"/>
    </source>
</evidence>
<evidence type="ECO:0000256" key="1">
    <source>
        <dbReference type="SAM" id="Phobius"/>
    </source>
</evidence>
<name>A0ABQ0G0M5_9PEZI</name>